<protein>
    <recommendedName>
        <fullName evidence="2">DUF6535 domain-containing protein</fullName>
    </recommendedName>
</protein>
<comment type="caution">
    <text evidence="3">The sequence shown here is derived from an EMBL/GenBank/DDBJ whole genome shotgun (WGS) entry which is preliminary data.</text>
</comment>
<feature type="transmembrane region" description="Helical" evidence="1">
    <location>
        <begin position="39"/>
        <end position="58"/>
    </location>
</feature>
<accession>A0A9P8AG63</accession>
<evidence type="ECO:0000259" key="2">
    <source>
        <dbReference type="Pfam" id="PF20153"/>
    </source>
</evidence>
<keyword evidence="1" id="KW-0472">Membrane</keyword>
<keyword evidence="1" id="KW-0812">Transmembrane</keyword>
<dbReference type="Proteomes" id="UP001049176">
    <property type="component" value="Chromosome 1"/>
</dbReference>
<proteinExistence type="predicted"/>
<dbReference type="RefSeq" id="XP_043016759.1">
    <property type="nucleotide sequence ID" value="XM_043148045.1"/>
</dbReference>
<feature type="domain" description="DUF6535" evidence="2">
    <location>
        <begin position="17"/>
        <end position="110"/>
    </location>
</feature>
<evidence type="ECO:0000256" key="1">
    <source>
        <dbReference type="SAM" id="Phobius"/>
    </source>
</evidence>
<sequence>MYDQAVNKEKPTIEKSWEEVMKKLDILDDDLVNGYKDDIDTLLVFAGLFSAVVTAFTIESYKWLQEDPADTTSMLLNTTVMLLTQIVQQNTTNQLPIPSPPPTFIPSPSVV</sequence>
<dbReference type="GeneID" id="66071138"/>
<reference evidence="3" key="1">
    <citation type="journal article" date="2021" name="Genome Biol. Evol.">
        <title>The assembled and annotated genome of the fairy-ring fungus Marasmius oreades.</title>
        <authorList>
            <person name="Hiltunen M."/>
            <person name="Ament-Velasquez S.L."/>
            <person name="Johannesson H."/>
        </authorList>
    </citation>
    <scope>NUCLEOTIDE SEQUENCE</scope>
    <source>
        <strain evidence="3">03SP1</strain>
    </source>
</reference>
<dbReference type="AlphaFoldDB" id="A0A9P8AG63"/>
<dbReference type="Pfam" id="PF20153">
    <property type="entry name" value="DUF6535"/>
    <property type="match status" value="1"/>
</dbReference>
<evidence type="ECO:0000313" key="3">
    <source>
        <dbReference type="EMBL" id="KAG7100289.1"/>
    </source>
</evidence>
<organism evidence="3 4">
    <name type="scientific">Marasmius oreades</name>
    <name type="common">fairy-ring Marasmius</name>
    <dbReference type="NCBI Taxonomy" id="181124"/>
    <lineage>
        <taxon>Eukaryota</taxon>
        <taxon>Fungi</taxon>
        <taxon>Dikarya</taxon>
        <taxon>Basidiomycota</taxon>
        <taxon>Agaricomycotina</taxon>
        <taxon>Agaricomycetes</taxon>
        <taxon>Agaricomycetidae</taxon>
        <taxon>Agaricales</taxon>
        <taxon>Marasmiineae</taxon>
        <taxon>Marasmiaceae</taxon>
        <taxon>Marasmius</taxon>
    </lineage>
</organism>
<dbReference type="OrthoDB" id="3221808at2759"/>
<dbReference type="KEGG" id="more:E1B28_002062"/>
<dbReference type="EMBL" id="CM032181">
    <property type="protein sequence ID" value="KAG7100289.1"/>
    <property type="molecule type" value="Genomic_DNA"/>
</dbReference>
<name>A0A9P8AG63_9AGAR</name>
<evidence type="ECO:0000313" key="4">
    <source>
        <dbReference type="Proteomes" id="UP001049176"/>
    </source>
</evidence>
<gene>
    <name evidence="3" type="ORF">E1B28_002062</name>
</gene>
<keyword evidence="4" id="KW-1185">Reference proteome</keyword>
<keyword evidence="1" id="KW-1133">Transmembrane helix</keyword>
<dbReference type="InterPro" id="IPR045338">
    <property type="entry name" value="DUF6535"/>
</dbReference>